<sequence length="149" mass="17405">MINWIKKKLYGLNELNELEMLILDNIRSELSPEAINLWDNQVKLINKVQRLPHGVESDFYVIDLKTGKPIFDDLLRFPNKTEELLLATTTLKFESNKLDADIFCVNGRLFCITYKGSALYWIELIGSIDEYSNQIEVQTRIYENLMLKS</sequence>
<dbReference type="eggNOG" id="ENOG5031ST4">
    <property type="taxonomic scope" value="Bacteria"/>
</dbReference>
<dbReference type="KEGG" id="aci:ACIAD2716"/>
<dbReference type="OrthoDB" id="9153016at2"/>
<protein>
    <submittedName>
        <fullName evidence="1">Uncharacterized protein</fullName>
    </submittedName>
</protein>
<dbReference type="BioCyc" id="ASP62977:ACIAD_RS12335-MONOMER"/>
<name>Q6F8Z8_ACIAD</name>
<proteinExistence type="predicted"/>
<dbReference type="EMBL" id="CR543861">
    <property type="protein sequence ID" value="CAG69467.1"/>
    <property type="molecule type" value="Genomic_DNA"/>
</dbReference>
<accession>Q6F8Z8</accession>
<evidence type="ECO:0000313" key="1">
    <source>
        <dbReference type="EMBL" id="CAG69467.1"/>
    </source>
</evidence>
<dbReference type="AlphaFoldDB" id="Q6F8Z8"/>
<dbReference type="GeneID" id="45234984"/>
<evidence type="ECO:0000313" key="2">
    <source>
        <dbReference type="Proteomes" id="UP000000430"/>
    </source>
</evidence>
<reference evidence="1 2" key="1">
    <citation type="journal article" date="2004" name="Nucleic Acids Res.">
        <title>Unique features revealed by the genome sequence of Acinetobacter sp. ADP1, a versatile and naturally transformation competent bacterium.</title>
        <authorList>
            <person name="Barbe V."/>
            <person name="Vallenet D."/>
            <person name="Fonknechten N."/>
            <person name="Kreimeyer A."/>
            <person name="Oztas S."/>
            <person name="Labarre L."/>
            <person name="Cruveiller S."/>
            <person name="Robert C."/>
            <person name="Duprat S."/>
            <person name="Wincker P."/>
            <person name="Ornston L.N."/>
            <person name="Weissenbach J."/>
            <person name="Marliere P."/>
            <person name="Cohen G.N."/>
            <person name="Medigue C."/>
        </authorList>
    </citation>
    <scope>NUCLEOTIDE SEQUENCE [LARGE SCALE GENOMIC DNA]</scope>
    <source>
        <strain evidence="2">ATCC 33305 / BD413 / ADP1</strain>
    </source>
</reference>
<dbReference type="HOGENOM" id="CLU_146477_0_0_6"/>
<organism evidence="1 2">
    <name type="scientific">Acinetobacter baylyi (strain ATCC 33305 / BD413 / ADP1)</name>
    <dbReference type="NCBI Taxonomy" id="62977"/>
    <lineage>
        <taxon>Bacteria</taxon>
        <taxon>Pseudomonadati</taxon>
        <taxon>Pseudomonadota</taxon>
        <taxon>Gammaproteobacteria</taxon>
        <taxon>Moraxellales</taxon>
        <taxon>Moraxellaceae</taxon>
        <taxon>Acinetobacter</taxon>
    </lineage>
</organism>
<dbReference type="Proteomes" id="UP000000430">
    <property type="component" value="Chromosome"/>
</dbReference>
<gene>
    <name evidence="1" type="ordered locus">ACIAD2716</name>
</gene>
<dbReference type="RefSeq" id="WP_004929072.1">
    <property type="nucleotide sequence ID" value="NC_005966.1"/>
</dbReference>